<dbReference type="InterPro" id="IPR017932">
    <property type="entry name" value="GATase_2_dom"/>
</dbReference>
<keyword evidence="5" id="KW-0808">Transferase</keyword>
<dbReference type="SUPFAM" id="SSF56235">
    <property type="entry name" value="N-terminal nucleophile aminohydrolases (Ntn hydrolases)"/>
    <property type="match status" value="1"/>
</dbReference>
<dbReference type="GO" id="GO:0006487">
    <property type="term" value="P:protein N-linked glycosylation"/>
    <property type="evidence" value="ECO:0007669"/>
    <property type="project" value="TreeGrafter"/>
</dbReference>
<evidence type="ECO:0000259" key="14">
    <source>
        <dbReference type="PROSITE" id="PS51278"/>
    </source>
</evidence>
<dbReference type="Ensembl" id="ENSRBIT00000047528.1">
    <property type="protein sequence ID" value="ENSRBIP00000023632.1"/>
    <property type="gene ID" value="ENSRBIG00000035724.1"/>
</dbReference>
<dbReference type="PANTHER" id="PTHR10937">
    <property type="entry name" value="GLUCOSAMINE--FRUCTOSE-6-PHOSPHATE AMINOTRANSFERASE, ISOMERIZING"/>
    <property type="match status" value="1"/>
</dbReference>
<dbReference type="PROSITE" id="PS51464">
    <property type="entry name" value="SIS"/>
    <property type="match status" value="2"/>
</dbReference>
<dbReference type="Pfam" id="PF01380">
    <property type="entry name" value="SIS"/>
    <property type="match status" value="2"/>
</dbReference>
<dbReference type="PROSITE" id="PS51278">
    <property type="entry name" value="GATASE_TYPE_2"/>
    <property type="match status" value="1"/>
</dbReference>
<evidence type="ECO:0000256" key="4">
    <source>
        <dbReference type="ARBA" id="ARBA00022553"/>
    </source>
</evidence>
<dbReference type="GO" id="GO:0006002">
    <property type="term" value="P:fructose 6-phosphate metabolic process"/>
    <property type="evidence" value="ECO:0007669"/>
    <property type="project" value="Ensembl"/>
</dbReference>
<protein>
    <recommendedName>
        <fullName evidence="10">Glutamine--fructose-6-phosphate aminotransferase [isomerizing] 1</fullName>
        <ecNumber evidence="3">2.6.1.16</ecNumber>
    </recommendedName>
    <alternativeName>
        <fullName evidence="13">D-fructose-6-phosphate amidotransferase 1</fullName>
    </alternativeName>
    <alternativeName>
        <fullName evidence="11">Glutamine:fructose-6-phosphate amidotransferase 1</fullName>
    </alternativeName>
    <alternativeName>
        <fullName evidence="12">Hexosephosphate aminotransferase 1</fullName>
    </alternativeName>
</protein>
<feature type="domain" description="SIS" evidence="15">
    <location>
        <begin position="333"/>
        <end position="472"/>
    </location>
</feature>
<dbReference type="InterPro" id="IPR029055">
    <property type="entry name" value="Ntn_hydrolases_N"/>
</dbReference>
<dbReference type="GO" id="GO:0032922">
    <property type="term" value="P:circadian regulation of gene expression"/>
    <property type="evidence" value="ECO:0007669"/>
    <property type="project" value="Ensembl"/>
</dbReference>
<evidence type="ECO:0000256" key="1">
    <source>
        <dbReference type="ARBA" id="ARBA00001031"/>
    </source>
</evidence>
<proteinExistence type="predicted"/>
<dbReference type="NCBIfam" id="TIGR01135">
    <property type="entry name" value="glmS"/>
    <property type="match status" value="1"/>
</dbReference>
<evidence type="ECO:0000313" key="17">
    <source>
        <dbReference type="Proteomes" id="UP000233180"/>
    </source>
</evidence>
<dbReference type="InterPro" id="IPR035466">
    <property type="entry name" value="GlmS/AgaS_SIS"/>
</dbReference>
<evidence type="ECO:0000256" key="12">
    <source>
        <dbReference type="ARBA" id="ARBA00079842"/>
    </source>
</evidence>
<keyword evidence="4" id="KW-0597">Phosphoprotein</keyword>
<evidence type="ECO:0000256" key="10">
    <source>
        <dbReference type="ARBA" id="ARBA00072042"/>
    </source>
</evidence>
<comment type="pathway">
    <text evidence="2">Nucleotide-sugar biosynthesis; UDP-N-acetyl-alpha-D-glucosamine biosynthesis; alpha-D-glucosamine 6-phosphate from D-fructose 6-phosphate: step 1/1.</text>
</comment>
<dbReference type="CDD" id="cd05008">
    <property type="entry name" value="SIS_GlmS_GlmD_1"/>
    <property type="match status" value="1"/>
</dbReference>
<name>A0A2K6LJD9_RHIBE</name>
<dbReference type="InterPro" id="IPR046348">
    <property type="entry name" value="SIS_dom_sf"/>
</dbReference>
<evidence type="ECO:0000256" key="8">
    <source>
        <dbReference type="ARBA" id="ARBA00023108"/>
    </source>
</evidence>
<comment type="function">
    <text evidence="9">Controls the flux of glucose into the hexosamine pathway. Most likely involved in regulating the availability of precursors for N- and O-linked glycosylation of proteins. Regulates the circadian expression of clock genes BMAL1 and CRY1. Has a role in fine tuning the metabolic fluctuations of cytosolic UDP-GlcNAc and its effects on hyaluronan synthesis that occur during tissue remodeling.</text>
</comment>
<dbReference type="GeneTree" id="ENSGT00940000158488"/>
<dbReference type="Gene3D" id="3.40.50.10490">
    <property type="entry name" value="Glucose-6-phosphate isomerase like protein, domain 1"/>
    <property type="match status" value="2"/>
</dbReference>
<keyword evidence="17" id="KW-1185">Reference proteome</keyword>
<keyword evidence="6" id="KW-0677">Repeat</keyword>
<evidence type="ECO:0000256" key="11">
    <source>
        <dbReference type="ARBA" id="ARBA00078593"/>
    </source>
</evidence>
<dbReference type="GO" id="GO:0006112">
    <property type="term" value="P:energy reserve metabolic process"/>
    <property type="evidence" value="ECO:0007669"/>
    <property type="project" value="UniProtKB-ARBA"/>
</dbReference>
<dbReference type="PANTHER" id="PTHR10937:SF12">
    <property type="entry name" value="GLUTAMINE--FRUCTOSE-6-PHOSPHATE AMINOTRANSFERASE [ISOMERIZING] 1"/>
    <property type="match status" value="1"/>
</dbReference>
<dbReference type="InterPro" id="IPR047084">
    <property type="entry name" value="GFAT_N"/>
</dbReference>
<dbReference type="InterPro" id="IPR035490">
    <property type="entry name" value="GlmS/FrlB_SIS"/>
</dbReference>
<reference evidence="16 17" key="1">
    <citation type="submission" date="2016-06" db="EMBL/GenBank/DDBJ databases">
        <title>Genome of Rhinopithecus bieti.</title>
        <authorList>
            <person name="Wu"/>
            <person name="C.-I. and Zhang"/>
            <person name="Y."/>
        </authorList>
    </citation>
    <scope>NUCLEOTIDE SEQUENCE</scope>
</reference>
<dbReference type="CDD" id="cd00714">
    <property type="entry name" value="GFAT"/>
    <property type="match status" value="1"/>
</dbReference>
<dbReference type="GO" id="GO:0004360">
    <property type="term" value="F:glutamine-fructose-6-phosphate transaminase (isomerizing) activity"/>
    <property type="evidence" value="ECO:0007669"/>
    <property type="project" value="UniProtKB-EC"/>
</dbReference>
<organism evidence="16 17">
    <name type="scientific">Rhinopithecus bieti</name>
    <name type="common">Black snub-nosed monkey</name>
    <name type="synonym">Pygathrix bieti</name>
    <dbReference type="NCBI Taxonomy" id="61621"/>
    <lineage>
        <taxon>Eukaryota</taxon>
        <taxon>Metazoa</taxon>
        <taxon>Chordata</taxon>
        <taxon>Craniata</taxon>
        <taxon>Vertebrata</taxon>
        <taxon>Euteleostomi</taxon>
        <taxon>Mammalia</taxon>
        <taxon>Eutheria</taxon>
        <taxon>Euarchontoglires</taxon>
        <taxon>Primates</taxon>
        <taxon>Haplorrhini</taxon>
        <taxon>Catarrhini</taxon>
        <taxon>Cercopithecidae</taxon>
        <taxon>Colobinae</taxon>
        <taxon>Rhinopithecus</taxon>
    </lineage>
</organism>
<feature type="domain" description="Glutamine amidotransferase type-2" evidence="14">
    <location>
        <begin position="2"/>
        <end position="261"/>
    </location>
</feature>
<gene>
    <name evidence="16" type="primary">GFPT1</name>
</gene>
<evidence type="ECO:0000256" key="2">
    <source>
        <dbReference type="ARBA" id="ARBA00004775"/>
    </source>
</evidence>
<evidence type="ECO:0000256" key="9">
    <source>
        <dbReference type="ARBA" id="ARBA00056388"/>
    </source>
</evidence>
<sequence>FAGIFAYLNYHVPRTRREILETLIKGLQRLEYRGYDSAGVGVDGGNDKDWEANACKIQLIKKKGKVKALDEEVHKQQDMDLDIEFDVHLGIAHTRWATHGEPNPVNSHPNTVSTKNNKLEFIVIHNGIITNYKDLKKFLESKGYDFESETDTETIAKLVKYMYDNQESQDTSFTTLVERVIQQLEGAFALVFKSVHFPGQAVGKDKKGSCNLSRVDSTTCLFPVEEKAVEYYFASDASAVIEHTNRVIFLEDDDVAAVVDGRLSIHRIKRTAGDHPGRAVQTLQMELQQIMKGNFSSFMQKEIFEQPESVVNTMRGRVNFDDYTVNLGGLKDHIKEIQRCRRLILIACGTSYHAGVATRQVLEELTELPVMVELASDFLDRNTPVFRDDVCFFLSQSGETADTLMGLRYCKERGALTVGITNTVGSSISRETDCGVHINAGPEVGVASTKAYTSQFVSLVMFALMMCDDRISMQERRKEIMLGLKRLPDLIKEVLSMDDEIQKLATELYHQKSVLIMGRGYHYATCLEGALKIKEITYMHSEGILAGELKHGPLALVDKLMPVIMIIMRDHTYAKCQNALQQVVARQGRPVVICDKEDTETIKNTKRTIKVPHSVDCLQGILSVIPLQLLAFHLAVLRGYDVDFPRNLAKSVTVE</sequence>
<reference evidence="16" key="3">
    <citation type="submission" date="2025-09" db="UniProtKB">
        <authorList>
            <consortium name="Ensembl"/>
        </authorList>
    </citation>
    <scope>IDENTIFICATION</scope>
</reference>
<evidence type="ECO:0000256" key="5">
    <source>
        <dbReference type="ARBA" id="ARBA00022679"/>
    </source>
</evidence>
<dbReference type="Gene3D" id="3.60.20.10">
    <property type="entry name" value="Glutamine Phosphoribosylpyrophosphate, subunit 1, domain 1"/>
    <property type="match status" value="1"/>
</dbReference>
<dbReference type="Proteomes" id="UP000233180">
    <property type="component" value="Unassembled WGS sequence"/>
</dbReference>
<dbReference type="InterPro" id="IPR005855">
    <property type="entry name" value="GFAT"/>
</dbReference>
<dbReference type="FunFam" id="3.60.20.10:FF:000021">
    <property type="entry name" value="glutamine--fructose-6-phosphate aminotransferase [isomerizing] 1"/>
    <property type="match status" value="1"/>
</dbReference>
<dbReference type="GO" id="GO:0006048">
    <property type="term" value="P:UDP-N-acetylglucosamine biosynthetic process"/>
    <property type="evidence" value="ECO:0007669"/>
    <property type="project" value="UniProtKB-UniPathway"/>
</dbReference>
<dbReference type="SUPFAM" id="SSF53697">
    <property type="entry name" value="SIS domain"/>
    <property type="match status" value="1"/>
</dbReference>
<evidence type="ECO:0000313" key="16">
    <source>
        <dbReference type="Ensembl" id="ENSRBIP00000023632.1"/>
    </source>
</evidence>
<evidence type="ECO:0000256" key="7">
    <source>
        <dbReference type="ARBA" id="ARBA00022962"/>
    </source>
</evidence>
<dbReference type="GO" id="GO:0097367">
    <property type="term" value="F:carbohydrate derivative binding"/>
    <property type="evidence" value="ECO:0007669"/>
    <property type="project" value="InterPro"/>
</dbReference>
<keyword evidence="7" id="KW-0315">Glutamine amidotransferase</keyword>
<dbReference type="NCBIfam" id="NF001484">
    <property type="entry name" value="PRK00331.1"/>
    <property type="match status" value="1"/>
</dbReference>
<evidence type="ECO:0000256" key="6">
    <source>
        <dbReference type="ARBA" id="ARBA00022737"/>
    </source>
</evidence>
<dbReference type="FunFam" id="3.40.50.10490:FF:000001">
    <property type="entry name" value="Glutamine--fructose-6-phosphate aminotransferase [isomerizing]"/>
    <property type="match status" value="1"/>
</dbReference>
<evidence type="ECO:0000256" key="13">
    <source>
        <dbReference type="ARBA" id="ARBA00081987"/>
    </source>
</evidence>
<feature type="domain" description="SIS" evidence="15">
    <location>
        <begin position="504"/>
        <end position="645"/>
    </location>
</feature>
<dbReference type="AlphaFoldDB" id="A0A2K6LJD9"/>
<dbReference type="CDD" id="cd05009">
    <property type="entry name" value="SIS_GlmS_GlmD_2"/>
    <property type="match status" value="1"/>
</dbReference>
<dbReference type="Pfam" id="PF13522">
    <property type="entry name" value="GATase_6"/>
    <property type="match status" value="1"/>
</dbReference>
<keyword evidence="8" id="KW-0090">Biological rhythms</keyword>
<dbReference type="STRING" id="61621.ENSRBIP00000023632"/>
<dbReference type="OMA" id="ASEYRYA"/>
<accession>A0A2K6LJD9</accession>
<evidence type="ECO:0000256" key="3">
    <source>
        <dbReference type="ARBA" id="ARBA00012916"/>
    </source>
</evidence>
<dbReference type="UniPathway" id="UPA00113">
    <property type="reaction ID" value="UER00528"/>
</dbReference>
<dbReference type="FunFam" id="3.40.50.10490:FF:000126">
    <property type="entry name" value="Glutamine--fructose-6-phosphate aminotransferase [isomerizing] 1"/>
    <property type="match status" value="1"/>
</dbReference>
<comment type="catalytic activity">
    <reaction evidence="1">
        <text>D-fructose 6-phosphate + L-glutamine = D-glucosamine 6-phosphate + L-glutamate</text>
        <dbReference type="Rhea" id="RHEA:13237"/>
        <dbReference type="ChEBI" id="CHEBI:29985"/>
        <dbReference type="ChEBI" id="CHEBI:58359"/>
        <dbReference type="ChEBI" id="CHEBI:58725"/>
        <dbReference type="ChEBI" id="CHEBI:61527"/>
        <dbReference type="EC" id="2.6.1.16"/>
    </reaction>
</comment>
<dbReference type="EC" id="2.6.1.16" evidence="3"/>
<evidence type="ECO:0000259" key="15">
    <source>
        <dbReference type="PROSITE" id="PS51464"/>
    </source>
</evidence>
<reference evidence="16" key="2">
    <citation type="submission" date="2025-08" db="UniProtKB">
        <authorList>
            <consortium name="Ensembl"/>
        </authorList>
    </citation>
    <scope>IDENTIFICATION</scope>
</reference>
<dbReference type="InterPro" id="IPR001347">
    <property type="entry name" value="SIS_dom"/>
</dbReference>